<dbReference type="GO" id="GO:0005506">
    <property type="term" value="F:iron ion binding"/>
    <property type="evidence" value="ECO:0007669"/>
    <property type="project" value="UniProtKB-UniRule"/>
</dbReference>
<protein>
    <recommendedName>
        <fullName evidence="9">Acireductone dioxygenase</fullName>
    </recommendedName>
    <alternativeName>
        <fullName evidence="9">1,2-dihydroxy-3-keto-5-methylthiopentene dioxygenase</fullName>
        <shortName evidence="9">DHK-MTPene dioxygenase</shortName>
    </alternativeName>
    <alternativeName>
        <fullName evidence="9">Acireductone dioxygenase (Fe(2+)-requiring)</fullName>
        <shortName evidence="9">ARD'</shortName>
        <shortName evidence="9">Fe-ARD</shortName>
        <ecNumber evidence="9">1.13.11.54</ecNumber>
    </alternativeName>
    <alternativeName>
        <fullName evidence="9">Acireductone dioxygenase (Ni(2+)-requiring)</fullName>
        <shortName evidence="9">ARD</shortName>
        <shortName evidence="9">Ni-ARD</shortName>
        <ecNumber evidence="9">1.13.11.53</ecNumber>
    </alternativeName>
</protein>
<feature type="binding site" evidence="9">
    <location>
        <position position="146"/>
    </location>
    <ligand>
        <name>Ni(2+)</name>
        <dbReference type="ChEBI" id="CHEBI:49786"/>
    </ligand>
</feature>
<comment type="subunit">
    <text evidence="9">Monomer.</text>
</comment>
<organism evidence="10 11">
    <name type="scientific">Streptomyces variegatus</name>
    <dbReference type="NCBI Taxonomy" id="284040"/>
    <lineage>
        <taxon>Bacteria</taxon>
        <taxon>Bacillati</taxon>
        <taxon>Actinomycetota</taxon>
        <taxon>Actinomycetes</taxon>
        <taxon>Kitasatosporales</taxon>
        <taxon>Streptomycetaceae</taxon>
        <taxon>Streptomyces</taxon>
    </lineage>
</organism>
<evidence type="ECO:0000256" key="6">
    <source>
        <dbReference type="ARBA" id="ARBA00023002"/>
    </source>
</evidence>
<dbReference type="EC" id="1.13.11.54" evidence="9"/>
<feature type="binding site" evidence="9">
    <location>
        <position position="101"/>
    </location>
    <ligand>
        <name>Ni(2+)</name>
        <dbReference type="ChEBI" id="CHEBI:49786"/>
    </ligand>
</feature>
<dbReference type="InterPro" id="IPR004313">
    <property type="entry name" value="ARD"/>
</dbReference>
<feature type="binding site" evidence="9">
    <location>
        <position position="108"/>
    </location>
    <ligand>
        <name>Ni(2+)</name>
        <dbReference type="ChEBI" id="CHEBI:49786"/>
    </ligand>
</feature>
<evidence type="ECO:0000256" key="8">
    <source>
        <dbReference type="ARBA" id="ARBA00023167"/>
    </source>
</evidence>
<dbReference type="GO" id="GO:0016151">
    <property type="term" value="F:nickel cation binding"/>
    <property type="evidence" value="ECO:0007669"/>
    <property type="project" value="UniProtKB-UniRule"/>
</dbReference>
<gene>
    <name evidence="9" type="primary">mtnD</name>
    <name evidence="10" type="ORF">UK15_16665</name>
</gene>
<dbReference type="InterPro" id="IPR011051">
    <property type="entry name" value="RmlC_Cupin_sf"/>
</dbReference>
<keyword evidence="7 9" id="KW-0408">Iron</keyword>
<dbReference type="GO" id="GO:0010309">
    <property type="term" value="F:acireductone dioxygenase [iron(II)-requiring] activity"/>
    <property type="evidence" value="ECO:0007669"/>
    <property type="project" value="UniProtKB-UniRule"/>
</dbReference>
<feature type="binding site" evidence="9">
    <location>
        <position position="103"/>
    </location>
    <ligand>
        <name>Ni(2+)</name>
        <dbReference type="ChEBI" id="CHEBI:49786"/>
    </ligand>
</feature>
<feature type="binding site" evidence="9">
    <location>
        <position position="146"/>
    </location>
    <ligand>
        <name>Fe(2+)</name>
        <dbReference type="ChEBI" id="CHEBI:29033"/>
    </ligand>
</feature>
<reference evidence="11" key="1">
    <citation type="submission" date="2015-02" db="EMBL/GenBank/DDBJ databases">
        <authorList>
            <person name="Ju K.-S."/>
            <person name="Doroghazi J.R."/>
            <person name="Metcalf W."/>
        </authorList>
    </citation>
    <scope>NUCLEOTIDE SEQUENCE [LARGE SCALE GENOMIC DNA]</scope>
    <source>
        <strain evidence="11">NRRL B-16380</strain>
    </source>
</reference>
<sequence>MTLLTTWPESGPGTVLRRTTDPAEIDAVLAPAGVRYEQWPLREGPEEPDPEAVLRAYGDAVDGLVAAEGFATVDVVGLRPRKDLGWRLTAKAERKKFLMEHTHDDDDEVRFFVAGAGAFYLHIDREVHAVLCEAGDLLGVPRGTRHWFDMGASPSFTVIRFFHEEDGWVGNFTGSDIALKFPDFDALMATRGTSVLGVGQ</sequence>
<dbReference type="EC" id="1.13.11.53" evidence="9"/>
<keyword evidence="11" id="KW-1185">Reference proteome</keyword>
<keyword evidence="3 9" id="KW-0028">Amino-acid biosynthesis</keyword>
<comment type="catalytic activity">
    <reaction evidence="9">
        <text>1,2-dihydroxy-5-(methylsulfanyl)pent-1-en-3-one + O2 = 3-(methylsulfanyl)propanoate + CO + formate + 2 H(+)</text>
        <dbReference type="Rhea" id="RHEA:14161"/>
        <dbReference type="ChEBI" id="CHEBI:15378"/>
        <dbReference type="ChEBI" id="CHEBI:15379"/>
        <dbReference type="ChEBI" id="CHEBI:15740"/>
        <dbReference type="ChEBI" id="CHEBI:17245"/>
        <dbReference type="ChEBI" id="CHEBI:49016"/>
        <dbReference type="ChEBI" id="CHEBI:49252"/>
        <dbReference type="EC" id="1.13.11.53"/>
    </reaction>
</comment>
<keyword evidence="5 9" id="KW-0223">Dioxygenase</keyword>
<dbReference type="STRING" id="284040.UK15_16665"/>
<evidence type="ECO:0000313" key="11">
    <source>
        <dbReference type="Proteomes" id="UP000034786"/>
    </source>
</evidence>
<name>A0A0M2GTC6_9ACTN</name>
<evidence type="ECO:0000256" key="5">
    <source>
        <dbReference type="ARBA" id="ARBA00022964"/>
    </source>
</evidence>
<dbReference type="InterPro" id="IPR023956">
    <property type="entry name" value="ARD_bac"/>
</dbReference>
<evidence type="ECO:0000313" key="10">
    <source>
        <dbReference type="EMBL" id="KJK38704.1"/>
    </source>
</evidence>
<evidence type="ECO:0000256" key="1">
    <source>
        <dbReference type="ARBA" id="ARBA00000428"/>
    </source>
</evidence>
<feature type="site" description="May play a role in metal incorporation in vivo" evidence="9">
    <location>
        <position position="100"/>
    </location>
</feature>
<dbReference type="GO" id="GO:0019509">
    <property type="term" value="P:L-methionine salvage from methylthioadenosine"/>
    <property type="evidence" value="ECO:0007669"/>
    <property type="project" value="UniProtKB-UniRule"/>
</dbReference>
<comment type="similarity">
    <text evidence="9">Belongs to the acireductone dioxygenase (ARD) family.</text>
</comment>
<evidence type="ECO:0000256" key="9">
    <source>
        <dbReference type="HAMAP-Rule" id="MF_01682"/>
    </source>
</evidence>
<keyword evidence="8 9" id="KW-0486">Methionine biosynthesis</keyword>
<feature type="site" description="May play a role in transmitting local conformational changes" evidence="9">
    <location>
        <position position="106"/>
    </location>
</feature>
<dbReference type="SUPFAM" id="SSF51182">
    <property type="entry name" value="RmlC-like cupins"/>
    <property type="match status" value="1"/>
</dbReference>
<keyword evidence="2 9" id="KW-0533">Nickel</keyword>
<dbReference type="Proteomes" id="UP000034786">
    <property type="component" value="Unassembled WGS sequence"/>
</dbReference>
<comment type="pathway">
    <text evidence="9">Amino-acid biosynthesis; L-methionine biosynthesis via salvage pathway; L-methionine from S-methyl-5-thio-alpha-D-ribose 1-phosphate: step 5/6.</text>
</comment>
<keyword evidence="6 9" id="KW-0560">Oxidoreductase</keyword>
<dbReference type="CDD" id="cd02232">
    <property type="entry name" value="cupin_ARD"/>
    <property type="match status" value="1"/>
</dbReference>
<dbReference type="Gene3D" id="2.60.120.10">
    <property type="entry name" value="Jelly Rolls"/>
    <property type="match status" value="1"/>
</dbReference>
<feature type="binding site" evidence="9">
    <location>
        <position position="108"/>
    </location>
    <ligand>
        <name>Fe(2+)</name>
        <dbReference type="ChEBI" id="CHEBI:29033"/>
    </ligand>
</feature>
<comment type="cofactor">
    <cofactor evidence="9">
        <name>Ni(2+)</name>
        <dbReference type="ChEBI" id="CHEBI:49786"/>
    </cofactor>
    <text evidence="9">Binds 1 nickel ion per monomer.</text>
</comment>
<evidence type="ECO:0000256" key="2">
    <source>
        <dbReference type="ARBA" id="ARBA00022596"/>
    </source>
</evidence>
<comment type="catalytic activity">
    <reaction evidence="1 9">
        <text>1,2-dihydroxy-5-(methylsulfanyl)pent-1-en-3-one + O2 = 4-methylsulfanyl-2-oxobutanoate + formate + 2 H(+)</text>
        <dbReference type="Rhea" id="RHEA:24504"/>
        <dbReference type="ChEBI" id="CHEBI:15378"/>
        <dbReference type="ChEBI" id="CHEBI:15379"/>
        <dbReference type="ChEBI" id="CHEBI:15740"/>
        <dbReference type="ChEBI" id="CHEBI:16723"/>
        <dbReference type="ChEBI" id="CHEBI:49252"/>
        <dbReference type="EC" id="1.13.11.54"/>
    </reaction>
</comment>
<evidence type="ECO:0000256" key="3">
    <source>
        <dbReference type="ARBA" id="ARBA00022605"/>
    </source>
</evidence>
<dbReference type="GO" id="GO:0010308">
    <property type="term" value="F:acireductone dioxygenase (Ni2+-requiring) activity"/>
    <property type="evidence" value="ECO:0007669"/>
    <property type="project" value="UniProtKB-UniRule"/>
</dbReference>
<comment type="cofactor">
    <cofactor evidence="9">
        <name>Fe(2+)</name>
        <dbReference type="ChEBI" id="CHEBI:29033"/>
    </cofactor>
    <text evidence="9">Binds 1 Fe(2+) cation per monomer.</text>
</comment>
<accession>A0A0M2GTC6</accession>
<comment type="caution">
    <text evidence="10">The sequence shown here is derived from an EMBL/GenBank/DDBJ whole genome shotgun (WGS) entry which is preliminary data.</text>
</comment>
<evidence type="ECO:0000256" key="7">
    <source>
        <dbReference type="ARBA" id="ARBA00023004"/>
    </source>
</evidence>
<feature type="site" description="Important to generate the dianion" evidence="9">
    <location>
        <position position="110"/>
    </location>
</feature>
<dbReference type="AlphaFoldDB" id="A0A0M2GTC6"/>
<feature type="binding site" evidence="9">
    <location>
        <position position="103"/>
    </location>
    <ligand>
        <name>Fe(2+)</name>
        <dbReference type="ChEBI" id="CHEBI:29033"/>
    </ligand>
</feature>
<evidence type="ECO:0000256" key="4">
    <source>
        <dbReference type="ARBA" id="ARBA00022723"/>
    </source>
</evidence>
<dbReference type="InterPro" id="IPR014710">
    <property type="entry name" value="RmlC-like_jellyroll"/>
</dbReference>
<keyword evidence="4 9" id="KW-0479">Metal-binding</keyword>
<dbReference type="EMBL" id="JYJH01000010">
    <property type="protein sequence ID" value="KJK38704.1"/>
    <property type="molecule type" value="Genomic_DNA"/>
</dbReference>
<dbReference type="PANTHER" id="PTHR23418">
    <property type="entry name" value="ACIREDUCTONE DIOXYGENASE"/>
    <property type="match status" value="1"/>
</dbReference>
<dbReference type="PANTHER" id="PTHR23418:SF0">
    <property type="entry name" value="ACIREDUCTONE DIOXYGENASE"/>
    <property type="match status" value="1"/>
</dbReference>
<dbReference type="PATRIC" id="fig|284040.3.peg.8343"/>
<proteinExistence type="inferred from homology"/>
<comment type="function">
    <text evidence="9">Catalyzes 2 different reactions between oxygene and the acireductone 1,2-dihydroxy-3-keto-5-methylthiopentene (DHK-MTPene) depending upon the metal bound in the active site. Fe-containing acireductone dioxygenase (Fe-ARD) produces formate and 2-keto-4-methylthiobutyrate (KMTB), the alpha-ketoacid precursor of methionine in the methionine recycle pathway. Ni-containing acireductone dioxygenase (Ni-ARD) produces methylthiopropionate, carbon monoxide and formate, and does not lie on the methionine recycle pathway.</text>
</comment>
<dbReference type="UniPathway" id="UPA00904">
    <property type="reaction ID" value="UER00878"/>
</dbReference>
<dbReference type="RefSeq" id="WP_031134388.1">
    <property type="nucleotide sequence ID" value="NZ_JBMVBE010000005.1"/>
</dbReference>
<dbReference type="GO" id="GO:0019284">
    <property type="term" value="P:L-methionine salvage from S-adenosylmethionine"/>
    <property type="evidence" value="ECO:0007669"/>
    <property type="project" value="InterPro"/>
</dbReference>
<dbReference type="HAMAP" id="MF_01682">
    <property type="entry name" value="Salvage_MtnD"/>
    <property type="match status" value="1"/>
</dbReference>
<feature type="binding site" evidence="9">
    <location>
        <position position="101"/>
    </location>
    <ligand>
        <name>Fe(2+)</name>
        <dbReference type="ChEBI" id="CHEBI:29033"/>
    </ligand>
</feature>
<dbReference type="Pfam" id="PF03079">
    <property type="entry name" value="ARD"/>
    <property type="match status" value="1"/>
</dbReference>